<dbReference type="Gene3D" id="1.10.287.770">
    <property type="entry name" value="YojJ-like"/>
    <property type="match status" value="1"/>
</dbReference>
<sequence length="234" mass="27325">MECEASITEAECGCRALHMPKLNEDVRICDQRDSECYERIKFQTEYFGDESLLCECLPACYEIGYETELSSAPVRNLFMFFFILLSNDMVPDEQRRLYVRNNTAILHVYLKDTSFRSFTKTEFIGFTEFLCKKFFTIEIWHVFIIICVFKANTGGLLGLFLGFSVLSVMEIIYFVSMRPYCLTKKEKQLARKARKIKKNFLQANLNQGNHNEQIKNAWVGNKKSRKIGVLPYVE</sequence>
<reference evidence="14" key="1">
    <citation type="submission" date="2018-04" db="EMBL/GenBank/DDBJ databases">
        <authorList>
            <person name="Go L.Y."/>
            <person name="Mitchell J.A."/>
        </authorList>
    </citation>
    <scope>NUCLEOTIDE SEQUENCE</scope>
    <source>
        <tissue evidence="14">Whole organism</tissue>
    </source>
</reference>
<accession>A0A336MC11</accession>
<evidence type="ECO:0000256" key="1">
    <source>
        <dbReference type="ARBA" id="ARBA00004141"/>
    </source>
</evidence>
<dbReference type="PANTHER" id="PTHR11690:SF243">
    <property type="entry name" value="PICKPOCKET 12-RELATED"/>
    <property type="match status" value="1"/>
</dbReference>
<keyword evidence="6 13" id="KW-1133">Transmembrane helix</keyword>
<feature type="transmembrane region" description="Helical" evidence="13">
    <location>
        <begin position="157"/>
        <end position="175"/>
    </location>
</feature>
<dbReference type="Pfam" id="PF00858">
    <property type="entry name" value="ASC"/>
    <property type="match status" value="1"/>
</dbReference>
<evidence type="ECO:0000256" key="11">
    <source>
        <dbReference type="ARBA" id="ARBA00023303"/>
    </source>
</evidence>
<evidence type="ECO:0000256" key="7">
    <source>
        <dbReference type="ARBA" id="ARBA00023053"/>
    </source>
</evidence>
<keyword evidence="10 12" id="KW-0739">Sodium transport</keyword>
<reference evidence="15" key="2">
    <citation type="submission" date="2018-07" db="EMBL/GenBank/DDBJ databases">
        <authorList>
            <person name="Quirk P.G."/>
            <person name="Krulwich T.A."/>
        </authorList>
    </citation>
    <scope>NUCLEOTIDE SEQUENCE</scope>
</reference>
<comment type="subcellular location">
    <subcellularLocation>
        <location evidence="1">Membrane</location>
        <topology evidence="1">Multi-pass membrane protein</topology>
    </subcellularLocation>
</comment>
<organism evidence="15">
    <name type="scientific">Culicoides sonorensis</name>
    <name type="common">Biting midge</name>
    <dbReference type="NCBI Taxonomy" id="179676"/>
    <lineage>
        <taxon>Eukaryota</taxon>
        <taxon>Metazoa</taxon>
        <taxon>Ecdysozoa</taxon>
        <taxon>Arthropoda</taxon>
        <taxon>Hexapoda</taxon>
        <taxon>Insecta</taxon>
        <taxon>Pterygota</taxon>
        <taxon>Neoptera</taxon>
        <taxon>Endopterygota</taxon>
        <taxon>Diptera</taxon>
        <taxon>Nematocera</taxon>
        <taxon>Chironomoidea</taxon>
        <taxon>Ceratopogonidae</taxon>
        <taxon>Ceratopogoninae</taxon>
        <taxon>Culicoides</taxon>
        <taxon>Monoculicoides</taxon>
    </lineage>
</organism>
<dbReference type="PANTHER" id="PTHR11690">
    <property type="entry name" value="AMILORIDE-SENSITIVE SODIUM CHANNEL-RELATED"/>
    <property type="match status" value="1"/>
</dbReference>
<gene>
    <name evidence="15" type="primary">CSON014572</name>
</gene>
<keyword evidence="4 12" id="KW-0894">Sodium channel</keyword>
<keyword evidence="11 12" id="KW-0407">Ion channel</keyword>
<dbReference type="InterPro" id="IPR001873">
    <property type="entry name" value="ENaC"/>
</dbReference>
<evidence type="ECO:0000256" key="3">
    <source>
        <dbReference type="ARBA" id="ARBA00022448"/>
    </source>
</evidence>
<name>A0A336MC11_CULSO</name>
<dbReference type="GO" id="GO:0015280">
    <property type="term" value="F:ligand-gated sodium channel activity"/>
    <property type="evidence" value="ECO:0007669"/>
    <property type="project" value="TreeGrafter"/>
</dbReference>
<keyword evidence="5 12" id="KW-0812">Transmembrane</keyword>
<keyword evidence="3 12" id="KW-0813">Transport</keyword>
<keyword evidence="7" id="KW-0915">Sodium</keyword>
<keyword evidence="8 12" id="KW-0406">Ion transport</keyword>
<protein>
    <submittedName>
        <fullName evidence="15">CSON014572 protein</fullName>
    </submittedName>
</protein>
<evidence type="ECO:0000256" key="9">
    <source>
        <dbReference type="ARBA" id="ARBA00023136"/>
    </source>
</evidence>
<evidence type="ECO:0000256" key="2">
    <source>
        <dbReference type="ARBA" id="ARBA00007193"/>
    </source>
</evidence>
<evidence type="ECO:0000256" key="4">
    <source>
        <dbReference type="ARBA" id="ARBA00022461"/>
    </source>
</evidence>
<dbReference type="EMBL" id="UFQS01000833">
    <property type="protein sequence ID" value="SSX07137.1"/>
    <property type="molecule type" value="Genomic_DNA"/>
</dbReference>
<dbReference type="VEuPathDB" id="VectorBase:CSON014572"/>
<dbReference type="AlphaFoldDB" id="A0A336MC11"/>
<keyword evidence="9 13" id="KW-0472">Membrane</keyword>
<evidence type="ECO:0000256" key="12">
    <source>
        <dbReference type="RuleBase" id="RU000679"/>
    </source>
</evidence>
<evidence type="ECO:0000313" key="14">
    <source>
        <dbReference type="EMBL" id="SSX07137.1"/>
    </source>
</evidence>
<evidence type="ECO:0000256" key="10">
    <source>
        <dbReference type="ARBA" id="ARBA00023201"/>
    </source>
</evidence>
<dbReference type="EMBL" id="UFQT01000833">
    <property type="protein sequence ID" value="SSX27480.1"/>
    <property type="molecule type" value="Genomic_DNA"/>
</dbReference>
<evidence type="ECO:0000256" key="5">
    <source>
        <dbReference type="ARBA" id="ARBA00022692"/>
    </source>
</evidence>
<evidence type="ECO:0000256" key="6">
    <source>
        <dbReference type="ARBA" id="ARBA00022989"/>
    </source>
</evidence>
<evidence type="ECO:0000256" key="13">
    <source>
        <dbReference type="SAM" id="Phobius"/>
    </source>
</evidence>
<dbReference type="GO" id="GO:0005886">
    <property type="term" value="C:plasma membrane"/>
    <property type="evidence" value="ECO:0007669"/>
    <property type="project" value="TreeGrafter"/>
</dbReference>
<proteinExistence type="inferred from homology"/>
<evidence type="ECO:0000313" key="15">
    <source>
        <dbReference type="EMBL" id="SSX27480.1"/>
    </source>
</evidence>
<comment type="similarity">
    <text evidence="2 12">Belongs to the amiloride-sensitive sodium channel (TC 1.A.6) family.</text>
</comment>
<evidence type="ECO:0000256" key="8">
    <source>
        <dbReference type="ARBA" id="ARBA00023065"/>
    </source>
</evidence>